<evidence type="ECO:0000313" key="3">
    <source>
        <dbReference type="Proteomes" id="UP000294335"/>
    </source>
</evidence>
<accession>A0AAQ1SW15</accession>
<gene>
    <name evidence="2" type="ORF">JV551A3_V1_2070369</name>
</gene>
<name>A0AAQ1SW15_9PSED</name>
<dbReference type="AlphaFoldDB" id="A0AAQ1SW15"/>
<keyword evidence="3" id="KW-1185">Reference proteome</keyword>
<dbReference type="EMBL" id="OPYN01000207">
    <property type="protein sequence ID" value="SPO63605.1"/>
    <property type="molecule type" value="Genomic_DNA"/>
</dbReference>
<feature type="region of interest" description="Disordered" evidence="1">
    <location>
        <begin position="32"/>
        <end position="55"/>
    </location>
</feature>
<sequence>MGAGLPAKGPVQATHHSSIGAKVLPEHGLNVPCGNRSPSKPGAWPFNCMAQASHR</sequence>
<evidence type="ECO:0000256" key="1">
    <source>
        <dbReference type="SAM" id="MobiDB-lite"/>
    </source>
</evidence>
<reference evidence="2 3" key="1">
    <citation type="submission" date="2018-02" db="EMBL/GenBank/DDBJ databases">
        <authorList>
            <person name="Dubost A."/>
        </authorList>
    </citation>
    <scope>NUCLEOTIDE SEQUENCE [LARGE SCALE GENOMIC DNA]</scope>
    <source>
        <strain evidence="3">JV551A3</strain>
    </source>
</reference>
<proteinExistence type="predicted"/>
<dbReference type="Proteomes" id="UP000294335">
    <property type="component" value="Unassembled WGS sequence"/>
</dbReference>
<comment type="caution">
    <text evidence="2">The sequence shown here is derived from an EMBL/GenBank/DDBJ whole genome shotgun (WGS) entry which is preliminary data.</text>
</comment>
<protein>
    <submittedName>
        <fullName evidence="2">Uncharacterized protein</fullName>
    </submittedName>
</protein>
<organism evidence="2 3">
    <name type="scientific">Pseudomonas inefficax</name>
    <dbReference type="NCBI Taxonomy" id="2078786"/>
    <lineage>
        <taxon>Bacteria</taxon>
        <taxon>Pseudomonadati</taxon>
        <taxon>Pseudomonadota</taxon>
        <taxon>Gammaproteobacteria</taxon>
        <taxon>Pseudomonadales</taxon>
        <taxon>Pseudomonadaceae</taxon>
        <taxon>Pseudomonas</taxon>
    </lineage>
</organism>
<evidence type="ECO:0000313" key="2">
    <source>
        <dbReference type="EMBL" id="SPO63605.1"/>
    </source>
</evidence>